<accession>A0A382ANM5</accession>
<sequence>MSNNKSQRRTVVLDGSNIVSQTADDEGTDGRILLSAIEFYESLGYTVIPVMASRTIGYMKKNNHPGSQTLGIMARNKEIRTFSDGDDEGIIQIALRRNGWIVTYDTFSHGKKDKEGNKIPPERERYPEWDWDDIDERTRGTEKLSDGRVFSHKHWKVDGTDYHDPLMPKAPKEPLSSEYTEFRRDLQVATRRIVRILVFLGEAEPEELTNVMTRKVMKIRKEITEVRGMIPTAQLPEDTTVDKLLVAECKQLINLINDIDEEANLTLSGRRDDLRARIKEYTAKARVHRAQLEAEENTRLEAKREEREAAEEAGMTLTKYRRSQRNKAKAEDREKAKKAKAEDRKKAKKAKAEDRKKAKKAKAEDRKKAKRKILEEISADEISSIVISAFKEILGDDFKGDLEVSLDIENFEIKCKPSSRSYKRKRILIGKDGSTIKQVVKQISEKLGLDWIRVNIA</sequence>
<dbReference type="AlphaFoldDB" id="A0A382ANM5"/>
<proteinExistence type="predicted"/>
<dbReference type="Gene3D" id="3.40.50.11980">
    <property type="match status" value="1"/>
</dbReference>
<organism evidence="3">
    <name type="scientific">marine metagenome</name>
    <dbReference type="NCBI Taxonomy" id="408172"/>
    <lineage>
        <taxon>unclassified sequences</taxon>
        <taxon>metagenomes</taxon>
        <taxon>ecological metagenomes</taxon>
    </lineage>
</organism>
<dbReference type="InterPro" id="IPR021869">
    <property type="entry name" value="RNase_Zc3h12_NYN"/>
</dbReference>
<reference evidence="3" key="1">
    <citation type="submission" date="2018-05" db="EMBL/GenBank/DDBJ databases">
        <authorList>
            <person name="Lanie J.A."/>
            <person name="Ng W.-L."/>
            <person name="Kazmierczak K.M."/>
            <person name="Andrzejewski T.M."/>
            <person name="Davidsen T.M."/>
            <person name="Wayne K.J."/>
            <person name="Tettelin H."/>
            <person name="Glass J.I."/>
            <person name="Rusch D."/>
            <person name="Podicherti R."/>
            <person name="Tsui H.-C.T."/>
            <person name="Winkler M.E."/>
        </authorList>
    </citation>
    <scope>NUCLEOTIDE SEQUENCE</scope>
</reference>
<feature type="domain" description="RNase NYN" evidence="2">
    <location>
        <begin position="8"/>
        <end position="114"/>
    </location>
</feature>
<feature type="compositionally biased region" description="Basic and acidic residues" evidence="1">
    <location>
        <begin position="296"/>
        <end position="307"/>
    </location>
</feature>
<evidence type="ECO:0000256" key="1">
    <source>
        <dbReference type="SAM" id="MobiDB-lite"/>
    </source>
</evidence>
<evidence type="ECO:0000313" key="3">
    <source>
        <dbReference type="EMBL" id="SVB02732.1"/>
    </source>
</evidence>
<feature type="region of interest" description="Disordered" evidence="1">
    <location>
        <begin position="296"/>
        <end position="365"/>
    </location>
</feature>
<feature type="compositionally biased region" description="Basic and acidic residues" evidence="1">
    <location>
        <begin position="328"/>
        <end position="365"/>
    </location>
</feature>
<protein>
    <recommendedName>
        <fullName evidence="2">RNase NYN domain-containing protein</fullName>
    </recommendedName>
</protein>
<dbReference type="EMBL" id="UINC01026024">
    <property type="protein sequence ID" value="SVB02732.1"/>
    <property type="molecule type" value="Genomic_DNA"/>
</dbReference>
<dbReference type="Pfam" id="PF11977">
    <property type="entry name" value="RNase_Zc3h12a"/>
    <property type="match status" value="1"/>
</dbReference>
<name>A0A382ANM5_9ZZZZ</name>
<evidence type="ECO:0000259" key="2">
    <source>
        <dbReference type="Pfam" id="PF11977"/>
    </source>
</evidence>
<gene>
    <name evidence="3" type="ORF">METZ01_LOCUS155586</name>
</gene>